<reference evidence="1 2" key="1">
    <citation type="submission" date="2016-01" db="EMBL/GenBank/DDBJ databases">
        <authorList>
            <consortium name="TB Trials Study Group"/>
            <person name="Sutton G."/>
            <person name="Brinkac L."/>
            <person name="Sanka R."/>
            <person name="Adams M."/>
            <person name="Lau E.L."/>
            <person name="Macaden R."/>
            <person name="Grewal H.M.S."/>
        </authorList>
    </citation>
    <scope>NUCLEOTIDE SEQUENCE [LARGE SCALE GENOMIC DNA]</scope>
    <source>
        <strain evidence="1 2">IS-1744</strain>
    </source>
</reference>
<evidence type="ECO:0000313" key="2">
    <source>
        <dbReference type="Proteomes" id="UP000053707"/>
    </source>
</evidence>
<organism evidence="1 2">
    <name type="scientific">Mycobacterium lehmannii</name>
    <dbReference type="NCBI Taxonomy" id="2048550"/>
    <lineage>
        <taxon>Bacteria</taxon>
        <taxon>Bacillati</taxon>
        <taxon>Actinomycetota</taxon>
        <taxon>Actinomycetes</taxon>
        <taxon>Mycobacteriales</taxon>
        <taxon>Mycobacteriaceae</taxon>
        <taxon>Mycobacterium</taxon>
    </lineage>
</organism>
<dbReference type="EMBL" id="LQIR01000005">
    <property type="protein sequence ID" value="KUI19628.1"/>
    <property type="molecule type" value="Genomic_DNA"/>
</dbReference>
<dbReference type="AlphaFoldDB" id="A0A101AB75"/>
<accession>A0A101AB75</accession>
<dbReference type="RefSeq" id="WP_064394611.1">
    <property type="nucleotide sequence ID" value="NZ_LQIR01000005.1"/>
</dbReference>
<evidence type="ECO:0008006" key="3">
    <source>
        <dbReference type="Google" id="ProtNLM"/>
    </source>
</evidence>
<keyword evidence="2" id="KW-1185">Reference proteome</keyword>
<sequence>MTRKRHIYGVELRYVLTFHLSQHGPTTIPDLIDALDYYNFALPGPAPKWVSDALRWEMAHGRVRRLRRGLYGPGDTPRSTADRIRKRELDLRAEADMLAGRDFEKWLDALPD</sequence>
<name>A0A101AB75_9MYCO</name>
<gene>
    <name evidence="1" type="ORF">AU192_01345</name>
</gene>
<protein>
    <recommendedName>
        <fullName evidence="3">PadR family transcriptional regulator</fullName>
    </recommendedName>
</protein>
<comment type="caution">
    <text evidence="1">The sequence shown here is derived from an EMBL/GenBank/DDBJ whole genome shotgun (WGS) entry which is preliminary data.</text>
</comment>
<dbReference type="Proteomes" id="UP000053707">
    <property type="component" value="Unassembled WGS sequence"/>
</dbReference>
<proteinExistence type="predicted"/>
<evidence type="ECO:0000313" key="1">
    <source>
        <dbReference type="EMBL" id="KUI19628.1"/>
    </source>
</evidence>